<dbReference type="GO" id="GO:0008974">
    <property type="term" value="F:phosphoribulokinase activity"/>
    <property type="evidence" value="ECO:0007669"/>
    <property type="project" value="UniProtKB-EC"/>
</dbReference>
<keyword evidence="2" id="KW-0808">Transferase</keyword>
<keyword evidence="5" id="KW-0067">ATP-binding</keyword>
<feature type="domain" description="Phosphoribulokinase/uridine kinase" evidence="8">
    <location>
        <begin position="1"/>
        <end position="69"/>
    </location>
</feature>
<evidence type="ECO:0000313" key="10">
    <source>
        <dbReference type="Proteomes" id="UP000649617"/>
    </source>
</evidence>
<comment type="catalytic activity">
    <reaction evidence="6 7">
        <text>D-ribulose 5-phosphate + ATP = D-ribulose 1,5-bisphosphate + ADP + H(+)</text>
        <dbReference type="Rhea" id="RHEA:19365"/>
        <dbReference type="ChEBI" id="CHEBI:15378"/>
        <dbReference type="ChEBI" id="CHEBI:30616"/>
        <dbReference type="ChEBI" id="CHEBI:57870"/>
        <dbReference type="ChEBI" id="CHEBI:58121"/>
        <dbReference type="ChEBI" id="CHEBI:456216"/>
        <dbReference type="EC" id="2.7.1.19"/>
    </reaction>
</comment>
<comment type="similarity">
    <text evidence="1 7">Belongs to the phosphoribulokinase family.</text>
</comment>
<sequence length="101" mass="11828">MVFEGLHPIYDEKARAQLDLAIYIDIVNDVKFAWKVQRDVAERGWTEEQVREDIEKRLPDFSKYVDPQKACFSVGEGWCMSSGGWILRLEGWEDCRFRVGV</sequence>
<dbReference type="InterPro" id="IPR006083">
    <property type="entry name" value="PRK/URK"/>
</dbReference>
<accession>A0A812U9U8</accession>
<dbReference type="SUPFAM" id="SSF52540">
    <property type="entry name" value="P-loop containing nucleoside triphosphate hydrolases"/>
    <property type="match status" value="1"/>
</dbReference>
<organism evidence="9 10">
    <name type="scientific">Symbiodinium pilosum</name>
    <name type="common">Dinoflagellate</name>
    <dbReference type="NCBI Taxonomy" id="2952"/>
    <lineage>
        <taxon>Eukaryota</taxon>
        <taxon>Sar</taxon>
        <taxon>Alveolata</taxon>
        <taxon>Dinophyceae</taxon>
        <taxon>Suessiales</taxon>
        <taxon>Symbiodiniaceae</taxon>
        <taxon>Symbiodinium</taxon>
    </lineage>
</organism>
<dbReference type="Gene3D" id="3.40.50.300">
    <property type="entry name" value="P-loop containing nucleotide triphosphate hydrolases"/>
    <property type="match status" value="1"/>
</dbReference>
<keyword evidence="4" id="KW-0418">Kinase</keyword>
<dbReference type="EMBL" id="CAJNIZ010036891">
    <property type="protein sequence ID" value="CAE7568326.1"/>
    <property type="molecule type" value="Genomic_DNA"/>
</dbReference>
<evidence type="ECO:0000259" key="8">
    <source>
        <dbReference type="Pfam" id="PF00485"/>
    </source>
</evidence>
<comment type="caution">
    <text evidence="9">The sequence shown here is derived from an EMBL/GenBank/DDBJ whole genome shotgun (WGS) entry which is preliminary data.</text>
</comment>
<dbReference type="AlphaFoldDB" id="A0A812U9U8"/>
<protein>
    <recommendedName>
        <fullName evidence="7">Phosphoribulokinase</fullName>
        <ecNumber evidence="7">2.7.1.19</ecNumber>
    </recommendedName>
</protein>
<dbReference type="OrthoDB" id="420815at2759"/>
<dbReference type="InterPro" id="IPR006082">
    <property type="entry name" value="PRK"/>
</dbReference>
<dbReference type="PRINTS" id="PR00478">
    <property type="entry name" value="PHRIBLKINASE"/>
</dbReference>
<evidence type="ECO:0000256" key="5">
    <source>
        <dbReference type="ARBA" id="ARBA00022840"/>
    </source>
</evidence>
<evidence type="ECO:0000256" key="4">
    <source>
        <dbReference type="ARBA" id="ARBA00022777"/>
    </source>
</evidence>
<name>A0A812U9U8_SYMPI</name>
<dbReference type="EC" id="2.7.1.19" evidence="7"/>
<evidence type="ECO:0000256" key="7">
    <source>
        <dbReference type="RuleBase" id="RU004082"/>
    </source>
</evidence>
<dbReference type="PROSITE" id="PS00567">
    <property type="entry name" value="PHOSPHORIBULOKINASE"/>
    <property type="match status" value="1"/>
</dbReference>
<dbReference type="Pfam" id="PF00485">
    <property type="entry name" value="PRK"/>
    <property type="match status" value="1"/>
</dbReference>
<evidence type="ECO:0000256" key="2">
    <source>
        <dbReference type="ARBA" id="ARBA00022679"/>
    </source>
</evidence>
<gene>
    <name evidence="9" type="ORF">SPIL2461_LOCUS15290</name>
</gene>
<evidence type="ECO:0000313" key="9">
    <source>
        <dbReference type="EMBL" id="CAE7568326.1"/>
    </source>
</evidence>
<dbReference type="InterPro" id="IPR027417">
    <property type="entry name" value="P-loop_NTPase"/>
</dbReference>
<dbReference type="UniPathway" id="UPA00116"/>
<reference evidence="9" key="1">
    <citation type="submission" date="2021-02" db="EMBL/GenBank/DDBJ databases">
        <authorList>
            <person name="Dougan E. K."/>
            <person name="Rhodes N."/>
            <person name="Thang M."/>
            <person name="Chan C."/>
        </authorList>
    </citation>
    <scope>NUCLEOTIDE SEQUENCE</scope>
</reference>
<keyword evidence="10" id="KW-1185">Reference proteome</keyword>
<dbReference type="GO" id="GO:0005524">
    <property type="term" value="F:ATP binding"/>
    <property type="evidence" value="ECO:0007669"/>
    <property type="project" value="UniProtKB-KW"/>
</dbReference>
<dbReference type="Proteomes" id="UP000649617">
    <property type="component" value="Unassembled WGS sequence"/>
</dbReference>
<keyword evidence="3" id="KW-0547">Nucleotide-binding</keyword>
<evidence type="ECO:0000256" key="3">
    <source>
        <dbReference type="ARBA" id="ARBA00022741"/>
    </source>
</evidence>
<proteinExistence type="inferred from homology"/>
<evidence type="ECO:0000256" key="6">
    <source>
        <dbReference type="ARBA" id="ARBA00047663"/>
    </source>
</evidence>
<evidence type="ECO:0000256" key="1">
    <source>
        <dbReference type="ARBA" id="ARBA00009719"/>
    </source>
</evidence>
<dbReference type="GO" id="GO:0019253">
    <property type="term" value="P:reductive pentose-phosphate cycle"/>
    <property type="evidence" value="ECO:0007669"/>
    <property type="project" value="UniProtKB-UniPathway"/>
</dbReference>